<reference evidence="1 2" key="1">
    <citation type="submission" date="2024-06" db="EMBL/GenBank/DDBJ databases">
        <title>A chromosome level genome sequence of Diviner's sage (Salvia divinorum).</title>
        <authorList>
            <person name="Ford S.A."/>
            <person name="Ro D.-K."/>
            <person name="Ness R.W."/>
            <person name="Phillips M.A."/>
        </authorList>
    </citation>
    <scope>NUCLEOTIDE SEQUENCE [LARGE SCALE GENOMIC DNA]</scope>
    <source>
        <strain evidence="1">SAF-2024a</strain>
        <tissue evidence="1">Leaf</tissue>
    </source>
</reference>
<dbReference type="EMBL" id="JBEAFC010000003">
    <property type="protein sequence ID" value="KAL1563065.1"/>
    <property type="molecule type" value="Genomic_DNA"/>
</dbReference>
<dbReference type="InterPro" id="IPR036691">
    <property type="entry name" value="Endo/exonu/phosph_ase_sf"/>
</dbReference>
<evidence type="ECO:0000313" key="2">
    <source>
        <dbReference type="Proteomes" id="UP001567538"/>
    </source>
</evidence>
<comment type="caution">
    <text evidence="1">The sequence shown here is derived from an EMBL/GenBank/DDBJ whole genome shotgun (WGS) entry which is preliminary data.</text>
</comment>
<gene>
    <name evidence="1" type="ORF">AAHA92_05572</name>
</gene>
<dbReference type="SUPFAM" id="SSF56219">
    <property type="entry name" value="DNase I-like"/>
    <property type="match status" value="1"/>
</dbReference>
<evidence type="ECO:0000313" key="1">
    <source>
        <dbReference type="EMBL" id="KAL1563065.1"/>
    </source>
</evidence>
<protein>
    <submittedName>
        <fullName evidence="1">Uncharacterized protein</fullName>
    </submittedName>
</protein>
<proteinExistence type="predicted"/>
<keyword evidence="2" id="KW-1185">Reference proteome</keyword>
<sequence>MIIATWNVRGMQQLPRQAAIVDFVQKDKIDVVGLLEAKLKKHNYDYFLKNKFNDWKVVNYFDLINNNRILLLWNPWHVELKIVSVEEQAIHSKIRCLTSNNSFNFTLVYGLHTVPDKRPLWDSLIDHVLQDEPTLGLQQCSSYR</sequence>
<name>A0ABD1I2V6_SALDI</name>
<dbReference type="Proteomes" id="UP001567538">
    <property type="component" value="Unassembled WGS sequence"/>
</dbReference>
<accession>A0ABD1I2V6</accession>
<dbReference type="Gene3D" id="3.60.10.10">
    <property type="entry name" value="Endonuclease/exonuclease/phosphatase"/>
    <property type="match status" value="1"/>
</dbReference>
<organism evidence="1 2">
    <name type="scientific">Salvia divinorum</name>
    <name type="common">Maria pastora</name>
    <name type="synonym">Diviner's sage</name>
    <dbReference type="NCBI Taxonomy" id="28513"/>
    <lineage>
        <taxon>Eukaryota</taxon>
        <taxon>Viridiplantae</taxon>
        <taxon>Streptophyta</taxon>
        <taxon>Embryophyta</taxon>
        <taxon>Tracheophyta</taxon>
        <taxon>Spermatophyta</taxon>
        <taxon>Magnoliopsida</taxon>
        <taxon>eudicotyledons</taxon>
        <taxon>Gunneridae</taxon>
        <taxon>Pentapetalae</taxon>
        <taxon>asterids</taxon>
        <taxon>lamiids</taxon>
        <taxon>Lamiales</taxon>
        <taxon>Lamiaceae</taxon>
        <taxon>Nepetoideae</taxon>
        <taxon>Mentheae</taxon>
        <taxon>Salviinae</taxon>
        <taxon>Salvia</taxon>
        <taxon>Salvia subgen. Calosphace</taxon>
    </lineage>
</organism>
<dbReference type="AlphaFoldDB" id="A0ABD1I2V6"/>